<name>A0A0P9DD61_9CHLR</name>
<evidence type="ECO:0000259" key="6">
    <source>
        <dbReference type="Pfam" id="PF00732"/>
    </source>
</evidence>
<dbReference type="EMBL" id="LJCR01000193">
    <property type="protein sequence ID" value="KPV53714.1"/>
    <property type="molecule type" value="Genomic_DNA"/>
</dbReference>
<evidence type="ECO:0000256" key="4">
    <source>
        <dbReference type="ARBA" id="ARBA00022827"/>
    </source>
</evidence>
<evidence type="ECO:0000256" key="5">
    <source>
        <dbReference type="ARBA" id="ARBA00023002"/>
    </source>
</evidence>
<evidence type="ECO:0000256" key="1">
    <source>
        <dbReference type="ARBA" id="ARBA00001974"/>
    </source>
</evidence>
<dbReference type="AlphaFoldDB" id="A0A0P9DD61"/>
<comment type="similarity">
    <text evidence="2">Belongs to the GMC oxidoreductase family.</text>
</comment>
<dbReference type="GO" id="GO:0016614">
    <property type="term" value="F:oxidoreductase activity, acting on CH-OH group of donors"/>
    <property type="evidence" value="ECO:0007669"/>
    <property type="project" value="InterPro"/>
</dbReference>
<keyword evidence="4" id="KW-0274">FAD</keyword>
<dbReference type="PANTHER" id="PTHR42784">
    <property type="entry name" value="PYRANOSE 2-OXIDASE"/>
    <property type="match status" value="1"/>
</dbReference>
<feature type="domain" description="Glucose-methanol-choline oxidoreductase C-terminal" evidence="7">
    <location>
        <begin position="632"/>
        <end position="738"/>
    </location>
</feature>
<feature type="domain" description="Glucose-methanol-choline oxidoreductase N-terminal" evidence="6">
    <location>
        <begin position="376"/>
        <end position="512"/>
    </location>
</feature>
<dbReference type="GO" id="GO:0050660">
    <property type="term" value="F:flavin adenine dinucleotide binding"/>
    <property type="evidence" value="ECO:0007669"/>
    <property type="project" value="InterPro"/>
</dbReference>
<comment type="caution">
    <text evidence="8">The sequence shown here is derived from an EMBL/GenBank/DDBJ whole genome shotgun (WGS) entry which is preliminary data.</text>
</comment>
<evidence type="ECO:0000256" key="3">
    <source>
        <dbReference type="ARBA" id="ARBA00022630"/>
    </source>
</evidence>
<evidence type="ECO:0008006" key="10">
    <source>
        <dbReference type="Google" id="ProtNLM"/>
    </source>
</evidence>
<accession>A0A0P9DD61</accession>
<dbReference type="Pfam" id="PF00732">
    <property type="entry name" value="GMC_oxred_N"/>
    <property type="match status" value="1"/>
</dbReference>
<keyword evidence="5" id="KW-0560">Oxidoreductase</keyword>
<evidence type="ECO:0000313" key="9">
    <source>
        <dbReference type="Proteomes" id="UP000050509"/>
    </source>
</evidence>
<keyword evidence="3" id="KW-0285">Flavoprotein</keyword>
<reference evidence="8 9" key="1">
    <citation type="submission" date="2015-09" db="EMBL/GenBank/DDBJ databases">
        <title>Draft genome sequence of Kouleothrix aurantiaca JCM 19913.</title>
        <authorList>
            <person name="Hemp J."/>
        </authorList>
    </citation>
    <scope>NUCLEOTIDE SEQUENCE [LARGE SCALE GENOMIC DNA]</scope>
    <source>
        <strain evidence="8 9">COM-B</strain>
    </source>
</reference>
<evidence type="ECO:0000256" key="2">
    <source>
        <dbReference type="ARBA" id="ARBA00010790"/>
    </source>
</evidence>
<evidence type="ECO:0000313" key="8">
    <source>
        <dbReference type="EMBL" id="KPV53714.1"/>
    </source>
</evidence>
<gene>
    <name evidence="8" type="ORF">SE17_07985</name>
</gene>
<keyword evidence="9" id="KW-1185">Reference proteome</keyword>
<dbReference type="InterPro" id="IPR000172">
    <property type="entry name" value="GMC_OxRdtase_N"/>
</dbReference>
<dbReference type="Gene3D" id="3.50.50.60">
    <property type="entry name" value="FAD/NAD(P)-binding domain"/>
    <property type="match status" value="2"/>
</dbReference>
<dbReference type="InterPro" id="IPR027056">
    <property type="entry name" value="Gluconate_2DH_su3"/>
</dbReference>
<dbReference type="Proteomes" id="UP000050509">
    <property type="component" value="Unassembled WGS sequence"/>
</dbReference>
<dbReference type="InterPro" id="IPR051473">
    <property type="entry name" value="P2Ox-like"/>
</dbReference>
<dbReference type="Pfam" id="PF13618">
    <property type="entry name" value="Gluconate_2-dh3"/>
    <property type="match status" value="1"/>
</dbReference>
<comment type="cofactor">
    <cofactor evidence="1">
        <name>FAD</name>
        <dbReference type="ChEBI" id="CHEBI:57692"/>
    </cofactor>
</comment>
<proteinExistence type="inferred from homology"/>
<dbReference type="InterPro" id="IPR036188">
    <property type="entry name" value="FAD/NAD-bd_sf"/>
</dbReference>
<protein>
    <recommendedName>
        <fullName evidence="10">Glucose-methanol-choline oxidoreductase C-terminal domain-containing protein</fullName>
    </recommendedName>
</protein>
<sequence length="753" mass="82465">MTHPPEALLTLTPYEARTAAAILERLFPADAHDPGASTIGVVPYLDRALAGAYRDQIATYHLGLAALDQIARQRYRAPFANCAIAQQDALLAELEQGALPDILVPPQREFFALLCAHLQEGLFADPAYGGNRDKRGWRFLGHPGIWFENTAEENLATEPATKGGIIQSLADVGYALGDGAREPIPVAGYEPQQGAQPPSGPADVVLVGVGAAGALAATLLCQAGLRVVGLEAGPWRTSSDFVPDELGSAYYCRGGMGHKYLSETPRWRRNLREPTREATFSLGRMMNGVGGSVIHWGGALRRNHPHHFAYRTYVRERWGEQALPEGHTLSDWPLGYDDLEPYYTQLEYQSGVTSDAGRNPFVPRSKPHPLPSMRPFRMGEVFRQATDSLGLHAYPTPVAVNSEPYNGFPATTYCGWMGGFGPFNNERWHPGLTWVPAALATGNFDLRTHCRVVRVLTSGDGRASGVEYVDANGNWQVQTARTVILCGYTFENVRLLLLSGGGRHPNGLGNNTGQVGKHVMTKMWVDVHGYCPEIVFNAHTGPSGQMWSLDDFESVDFDSAAHGFIGGATPNIENQRLPIQISREALPPDVPRWGAAYKDHLRQWQHIAAVRIQPDTLSYHANALDLDPRHRDRSGLGLPVIRATYDQQPNEQRMLAFMEDKAEEILRAMGASKTWRGPRFGGLISSHEQGGARMGADPAHSVVGPDLEVHDTPGLYVFGTAVFPTCHGVNPTLTMWAVCYRAAERLAARLRQS</sequence>
<evidence type="ECO:0000259" key="7">
    <source>
        <dbReference type="Pfam" id="PF05199"/>
    </source>
</evidence>
<organism evidence="8 9">
    <name type="scientific">Kouleothrix aurantiaca</name>
    <dbReference type="NCBI Taxonomy" id="186479"/>
    <lineage>
        <taxon>Bacteria</taxon>
        <taxon>Bacillati</taxon>
        <taxon>Chloroflexota</taxon>
        <taxon>Chloroflexia</taxon>
        <taxon>Chloroflexales</taxon>
        <taxon>Roseiflexineae</taxon>
        <taxon>Roseiflexaceae</taxon>
        <taxon>Kouleothrix</taxon>
    </lineage>
</organism>
<dbReference type="PANTHER" id="PTHR42784:SF1">
    <property type="entry name" value="PYRANOSE 2-OXIDASE"/>
    <property type="match status" value="1"/>
</dbReference>
<dbReference type="SUPFAM" id="SSF51905">
    <property type="entry name" value="FAD/NAD(P)-binding domain"/>
    <property type="match status" value="1"/>
</dbReference>
<dbReference type="Pfam" id="PF05199">
    <property type="entry name" value="GMC_oxred_C"/>
    <property type="match status" value="1"/>
</dbReference>
<dbReference type="InterPro" id="IPR007867">
    <property type="entry name" value="GMC_OxRtase_C"/>
</dbReference>